<keyword evidence="1" id="KW-1133">Transmembrane helix</keyword>
<dbReference type="Proteomes" id="UP000316008">
    <property type="component" value="Unassembled WGS sequence"/>
</dbReference>
<protein>
    <recommendedName>
        <fullName evidence="2">YcxB-like C-terminal domain-containing protein</fullName>
    </recommendedName>
</protein>
<dbReference type="EMBL" id="VLPL01000009">
    <property type="protein sequence ID" value="TSJ40118.1"/>
    <property type="molecule type" value="Genomic_DNA"/>
</dbReference>
<organism evidence="3 4">
    <name type="scientific">Fluviicola chungangensis</name>
    <dbReference type="NCBI Taxonomy" id="2597671"/>
    <lineage>
        <taxon>Bacteria</taxon>
        <taxon>Pseudomonadati</taxon>
        <taxon>Bacteroidota</taxon>
        <taxon>Flavobacteriia</taxon>
        <taxon>Flavobacteriales</taxon>
        <taxon>Crocinitomicaceae</taxon>
        <taxon>Fluviicola</taxon>
    </lineage>
</organism>
<gene>
    <name evidence="3" type="ORF">FO442_16090</name>
</gene>
<dbReference type="Pfam" id="PF14317">
    <property type="entry name" value="YcxB"/>
    <property type="match status" value="1"/>
</dbReference>
<comment type="caution">
    <text evidence="3">The sequence shown here is derived from an EMBL/GenBank/DDBJ whole genome shotgun (WGS) entry which is preliminary data.</text>
</comment>
<name>A0A556MJN5_9FLAO</name>
<keyword evidence="1" id="KW-0812">Transmembrane</keyword>
<dbReference type="AlphaFoldDB" id="A0A556MJN5"/>
<evidence type="ECO:0000313" key="4">
    <source>
        <dbReference type="Proteomes" id="UP000316008"/>
    </source>
</evidence>
<dbReference type="RefSeq" id="WP_144334246.1">
    <property type="nucleotide sequence ID" value="NZ_VLPL01000009.1"/>
</dbReference>
<keyword evidence="4" id="KW-1185">Reference proteome</keyword>
<accession>A0A556MJN5</accession>
<feature type="transmembrane region" description="Helical" evidence="1">
    <location>
        <begin position="34"/>
        <end position="50"/>
    </location>
</feature>
<reference evidence="3 4" key="1">
    <citation type="submission" date="2019-07" db="EMBL/GenBank/DDBJ databases">
        <authorList>
            <person name="Huq M.A."/>
        </authorList>
    </citation>
    <scope>NUCLEOTIDE SEQUENCE [LARGE SCALE GENOMIC DNA]</scope>
    <source>
        <strain evidence="3 4">MAH-3</strain>
    </source>
</reference>
<feature type="transmembrane region" description="Helical" evidence="1">
    <location>
        <begin position="56"/>
        <end position="75"/>
    </location>
</feature>
<dbReference type="InterPro" id="IPR025588">
    <property type="entry name" value="YcxB-like_C"/>
</dbReference>
<evidence type="ECO:0000259" key="2">
    <source>
        <dbReference type="Pfam" id="PF14317"/>
    </source>
</evidence>
<dbReference type="OrthoDB" id="1121049at2"/>
<feature type="domain" description="YcxB-like C-terminal" evidence="2">
    <location>
        <begin position="103"/>
        <end position="160"/>
    </location>
</feature>
<evidence type="ECO:0000256" key="1">
    <source>
        <dbReference type="SAM" id="Phobius"/>
    </source>
</evidence>
<sequence>MTYTFSLSQADYLNFQLFFASTVQNARTQRKNSQIMWTVFFLLMAFNFYAEKIFFPAVVFLVFGVSWAIFYPMYAKNRQQKHFEKYINTFLSEKFDKVCTITIDDQIIHTVEENYESKIALSEVKQVYETGDYFYAHLKSGQTFIFPRHRIENINALEDQLRDIAAKNQVNFTEMTDWKW</sequence>
<keyword evidence="1" id="KW-0472">Membrane</keyword>
<proteinExistence type="predicted"/>
<evidence type="ECO:0000313" key="3">
    <source>
        <dbReference type="EMBL" id="TSJ40118.1"/>
    </source>
</evidence>